<dbReference type="AlphaFoldDB" id="A0A7I8BS89"/>
<reference evidence="1 2" key="1">
    <citation type="journal article" date="2020" name="Genes (Basel)">
        <title>Genomic Comparison of Insect Gut Symbionts from Divergent Burkholderia Subclades.</title>
        <authorList>
            <person name="Takeshita K."/>
            <person name="Kikuchi Y."/>
        </authorList>
    </citation>
    <scope>NUCLEOTIDE SEQUENCE [LARGE SCALE GENOMIC DNA]</scope>
    <source>
        <strain evidence="1 2">PGU16</strain>
    </source>
</reference>
<name>A0A7I8BS89_9BURK</name>
<dbReference type="KEGG" id="plad:PPGU16_44120"/>
<evidence type="ECO:0000313" key="1">
    <source>
        <dbReference type="EMBL" id="BCF91345.1"/>
    </source>
</evidence>
<dbReference type="Proteomes" id="UP000510888">
    <property type="component" value="Chromosome 2"/>
</dbReference>
<keyword evidence="2" id="KW-1185">Reference proteome</keyword>
<sequence>MRHGQQQDIELLVQSRPHLSNRSFAGIHLFASLSVDTNGAFDRRGDQGIFDAAVMLTI</sequence>
<accession>A0A7I8BS89</accession>
<evidence type="ECO:0000313" key="2">
    <source>
        <dbReference type="Proteomes" id="UP000510888"/>
    </source>
</evidence>
<organism evidence="1 2">
    <name type="scientific">Paraburkholderia largidicola</name>
    <dbReference type="NCBI Taxonomy" id="3014751"/>
    <lineage>
        <taxon>Bacteria</taxon>
        <taxon>Pseudomonadati</taxon>
        <taxon>Pseudomonadota</taxon>
        <taxon>Betaproteobacteria</taxon>
        <taxon>Burkholderiales</taxon>
        <taxon>Burkholderiaceae</taxon>
        <taxon>Paraburkholderia</taxon>
    </lineage>
</organism>
<dbReference type="EMBL" id="AP023175">
    <property type="protein sequence ID" value="BCF91345.1"/>
    <property type="molecule type" value="Genomic_DNA"/>
</dbReference>
<protein>
    <submittedName>
        <fullName evidence="1">Uncharacterized protein</fullName>
    </submittedName>
</protein>
<proteinExistence type="predicted"/>
<gene>
    <name evidence="1" type="ORF">PPGU16_44120</name>
</gene>